<dbReference type="InterPro" id="IPR002321">
    <property type="entry name" value="Cyt_c_II"/>
</dbReference>
<evidence type="ECO:0000313" key="1">
    <source>
        <dbReference type="EMBL" id="GAG02825.1"/>
    </source>
</evidence>
<dbReference type="GO" id="GO:0009055">
    <property type="term" value="F:electron transfer activity"/>
    <property type="evidence" value="ECO:0007669"/>
    <property type="project" value="InterPro"/>
</dbReference>
<sequence>MKKLLTLTLSLIFALNLASAVSAGNFDWQIKARKASMTLRAFNLGILGAMAKGDMKYDADKANVAAGNLAALANMNESAMWPQKSDMTANPGITRAKLEIWTTFPKIGESSKAFKDSAAKMAAAAGSGIDGIRANIRANSGV</sequence>
<gene>
    <name evidence="1" type="ORF">S01H1_41959</name>
</gene>
<name>X0UB90_9ZZZZ</name>
<dbReference type="EMBL" id="BARS01026635">
    <property type="protein sequence ID" value="GAG02825.1"/>
    <property type="molecule type" value="Genomic_DNA"/>
</dbReference>
<dbReference type="Pfam" id="PF01322">
    <property type="entry name" value="Cytochrom_C_2"/>
    <property type="match status" value="1"/>
</dbReference>
<dbReference type="GO" id="GO:0022900">
    <property type="term" value="P:electron transport chain"/>
    <property type="evidence" value="ECO:0007669"/>
    <property type="project" value="InterPro"/>
</dbReference>
<comment type="caution">
    <text evidence="1">The sequence shown here is derived from an EMBL/GenBank/DDBJ whole genome shotgun (WGS) entry which is preliminary data.</text>
</comment>
<reference evidence="1" key="1">
    <citation type="journal article" date="2014" name="Front. Microbiol.">
        <title>High frequency of phylogenetically diverse reductive dehalogenase-homologous genes in deep subseafloor sedimentary metagenomes.</title>
        <authorList>
            <person name="Kawai M."/>
            <person name="Futagami T."/>
            <person name="Toyoda A."/>
            <person name="Takaki Y."/>
            <person name="Nishi S."/>
            <person name="Hori S."/>
            <person name="Arai W."/>
            <person name="Tsubouchi T."/>
            <person name="Morono Y."/>
            <person name="Uchiyama I."/>
            <person name="Ito T."/>
            <person name="Fujiyama A."/>
            <person name="Inagaki F."/>
            <person name="Takami H."/>
        </authorList>
    </citation>
    <scope>NUCLEOTIDE SEQUENCE</scope>
    <source>
        <strain evidence="1">Expedition CK06-06</strain>
    </source>
</reference>
<accession>X0UB90</accession>
<proteinExistence type="predicted"/>
<dbReference type="AlphaFoldDB" id="X0UB90"/>
<dbReference type="GO" id="GO:0020037">
    <property type="term" value="F:heme binding"/>
    <property type="evidence" value="ECO:0007669"/>
    <property type="project" value="InterPro"/>
</dbReference>
<organism evidence="1">
    <name type="scientific">marine sediment metagenome</name>
    <dbReference type="NCBI Taxonomy" id="412755"/>
    <lineage>
        <taxon>unclassified sequences</taxon>
        <taxon>metagenomes</taxon>
        <taxon>ecological metagenomes</taxon>
    </lineage>
</organism>
<feature type="non-terminal residue" evidence="1">
    <location>
        <position position="142"/>
    </location>
</feature>
<dbReference type="Gene3D" id="1.20.120.10">
    <property type="entry name" value="Cytochrome c/b562"/>
    <property type="match status" value="1"/>
</dbReference>
<dbReference type="PROSITE" id="PS51009">
    <property type="entry name" value="CYTCII"/>
    <property type="match status" value="1"/>
</dbReference>
<dbReference type="SUPFAM" id="SSF47175">
    <property type="entry name" value="Cytochromes"/>
    <property type="match status" value="1"/>
</dbReference>
<dbReference type="InterPro" id="IPR010980">
    <property type="entry name" value="Cyt_c/b562"/>
</dbReference>
<dbReference type="GO" id="GO:0005506">
    <property type="term" value="F:iron ion binding"/>
    <property type="evidence" value="ECO:0007669"/>
    <property type="project" value="InterPro"/>
</dbReference>
<protein>
    <submittedName>
        <fullName evidence="1">Uncharacterized protein</fullName>
    </submittedName>
</protein>